<gene>
    <name evidence="8" type="ORF">C7C56_016800</name>
</gene>
<reference evidence="8 9" key="1">
    <citation type="submission" date="2018-04" db="EMBL/GenBank/DDBJ databases">
        <title>Massilia violaceinigra sp. nov., a novel purple-pigmented bacterium isolated from Tianshan glacier, Xinjiang, China.</title>
        <authorList>
            <person name="Wang H."/>
        </authorList>
    </citation>
    <scope>NUCLEOTIDE SEQUENCE [LARGE SCALE GENOMIC DNA]</scope>
    <source>
        <strain evidence="8 9">B448-2</strain>
    </source>
</reference>
<organism evidence="8 9">
    <name type="scientific">Massilia glaciei</name>
    <dbReference type="NCBI Taxonomy" id="1524097"/>
    <lineage>
        <taxon>Bacteria</taxon>
        <taxon>Pseudomonadati</taxon>
        <taxon>Pseudomonadota</taxon>
        <taxon>Betaproteobacteria</taxon>
        <taxon>Burkholderiales</taxon>
        <taxon>Oxalobacteraceae</taxon>
        <taxon>Telluria group</taxon>
        <taxon>Massilia</taxon>
    </lineage>
</organism>
<evidence type="ECO:0000256" key="4">
    <source>
        <dbReference type="ARBA" id="ARBA00022723"/>
    </source>
</evidence>
<dbReference type="RefSeq" id="WP_106758527.1">
    <property type="nucleotide sequence ID" value="NZ_PXWF02000246.1"/>
</dbReference>
<dbReference type="NCBIfam" id="TIGR02495">
    <property type="entry name" value="NrdG2"/>
    <property type="match status" value="1"/>
</dbReference>
<keyword evidence="4" id="KW-0479">Metal-binding</keyword>
<dbReference type="CDD" id="cd01335">
    <property type="entry name" value="Radical_SAM"/>
    <property type="match status" value="1"/>
</dbReference>
<keyword evidence="6" id="KW-0411">Iron-sulfur</keyword>
<dbReference type="Gene3D" id="3.20.20.70">
    <property type="entry name" value="Aldolase class I"/>
    <property type="match status" value="1"/>
</dbReference>
<evidence type="ECO:0000256" key="3">
    <source>
        <dbReference type="ARBA" id="ARBA00022691"/>
    </source>
</evidence>
<dbReference type="SUPFAM" id="SSF102114">
    <property type="entry name" value="Radical SAM enzymes"/>
    <property type="match status" value="1"/>
</dbReference>
<proteinExistence type="predicted"/>
<dbReference type="Proteomes" id="UP000241421">
    <property type="component" value="Unassembled WGS sequence"/>
</dbReference>
<dbReference type="InterPro" id="IPR012840">
    <property type="entry name" value="NrdG2"/>
</dbReference>
<dbReference type="AlphaFoldDB" id="A0A2U2HI72"/>
<dbReference type="GO" id="GO:0046872">
    <property type="term" value="F:metal ion binding"/>
    <property type="evidence" value="ECO:0007669"/>
    <property type="project" value="UniProtKB-KW"/>
</dbReference>
<evidence type="ECO:0000259" key="7">
    <source>
        <dbReference type="PROSITE" id="PS51918"/>
    </source>
</evidence>
<dbReference type="PANTHER" id="PTHR30352:SF13">
    <property type="entry name" value="GLYCYL-RADICAL ENZYME ACTIVATING ENZYME YJJW-RELATED"/>
    <property type="match status" value="1"/>
</dbReference>
<evidence type="ECO:0000256" key="5">
    <source>
        <dbReference type="ARBA" id="ARBA00023004"/>
    </source>
</evidence>
<protein>
    <submittedName>
        <fullName evidence="8">Anaerobic ribonucleoside-triphosphate reductase activating protein</fullName>
    </submittedName>
</protein>
<dbReference type="InterPro" id="IPR007197">
    <property type="entry name" value="rSAM"/>
</dbReference>
<dbReference type="InterPro" id="IPR058240">
    <property type="entry name" value="rSAM_sf"/>
</dbReference>
<dbReference type="GO" id="GO:0003824">
    <property type="term" value="F:catalytic activity"/>
    <property type="evidence" value="ECO:0007669"/>
    <property type="project" value="InterPro"/>
</dbReference>
<dbReference type="Pfam" id="PF04055">
    <property type="entry name" value="Radical_SAM"/>
    <property type="match status" value="1"/>
</dbReference>
<evidence type="ECO:0000256" key="6">
    <source>
        <dbReference type="ARBA" id="ARBA00023014"/>
    </source>
</evidence>
<dbReference type="PANTHER" id="PTHR30352">
    <property type="entry name" value="PYRUVATE FORMATE-LYASE-ACTIVATING ENZYME"/>
    <property type="match status" value="1"/>
</dbReference>
<sequence length="233" mass="24537">MNAGALRVGGLVPFSATDYPGKFAAVVFVQGCPWRCGYCHNPHLQPRKRGALVWGDVAELLRRRAGLLDGVVFSGGEPTIDPALPDAIAAAREMGLAVGLHTACIYPRRLEAVLPMLDWVGFDIKTSFGSYPGITGVAGSGEPARACMEAILASGVAHECRTTLHPVLHDEAEVEALAEMLAGAGVRNYALQSFRTQGCANPALVASGATPCMGADALARIAARFEQFTFRTA</sequence>
<keyword evidence="2" id="KW-0004">4Fe-4S</keyword>
<comment type="cofactor">
    <cofactor evidence="1">
        <name>[4Fe-4S] cluster</name>
        <dbReference type="ChEBI" id="CHEBI:49883"/>
    </cofactor>
</comment>
<dbReference type="PROSITE" id="PS51918">
    <property type="entry name" value="RADICAL_SAM"/>
    <property type="match status" value="1"/>
</dbReference>
<dbReference type="SFLD" id="SFLDG01094">
    <property type="entry name" value="Uncharacterised_Radical_SAM_Su"/>
    <property type="match status" value="1"/>
</dbReference>
<keyword evidence="9" id="KW-1185">Reference proteome</keyword>
<accession>A0A2U2HI72</accession>
<evidence type="ECO:0000313" key="9">
    <source>
        <dbReference type="Proteomes" id="UP000241421"/>
    </source>
</evidence>
<dbReference type="InterPro" id="IPR034457">
    <property type="entry name" value="Organic_radical-activating"/>
</dbReference>
<evidence type="ECO:0000256" key="2">
    <source>
        <dbReference type="ARBA" id="ARBA00022485"/>
    </source>
</evidence>
<evidence type="ECO:0000313" key="8">
    <source>
        <dbReference type="EMBL" id="PWF46049.1"/>
    </source>
</evidence>
<dbReference type="InterPro" id="IPR013785">
    <property type="entry name" value="Aldolase_TIM"/>
</dbReference>
<comment type="caution">
    <text evidence="8">The sequence shown here is derived from an EMBL/GenBank/DDBJ whole genome shotgun (WGS) entry which is preliminary data.</text>
</comment>
<keyword evidence="3" id="KW-0949">S-adenosyl-L-methionine</keyword>
<dbReference type="EMBL" id="PXWF02000246">
    <property type="protein sequence ID" value="PWF46049.1"/>
    <property type="molecule type" value="Genomic_DNA"/>
</dbReference>
<keyword evidence="5" id="KW-0408">Iron</keyword>
<dbReference type="SFLD" id="SFLDS00029">
    <property type="entry name" value="Radical_SAM"/>
    <property type="match status" value="1"/>
</dbReference>
<dbReference type="OrthoDB" id="9782387at2"/>
<feature type="domain" description="Radical SAM core" evidence="7">
    <location>
        <begin position="18"/>
        <end position="231"/>
    </location>
</feature>
<name>A0A2U2HI72_9BURK</name>
<evidence type="ECO:0000256" key="1">
    <source>
        <dbReference type="ARBA" id="ARBA00001966"/>
    </source>
</evidence>
<dbReference type="GO" id="GO:0051539">
    <property type="term" value="F:4 iron, 4 sulfur cluster binding"/>
    <property type="evidence" value="ECO:0007669"/>
    <property type="project" value="UniProtKB-KW"/>
</dbReference>